<accession>A0A915U6L5</accession>
<dbReference type="PANTHER" id="PTHR42663">
    <property type="entry name" value="HYDROLASE C777.06C-RELATED-RELATED"/>
    <property type="match status" value="1"/>
</dbReference>
<gene>
    <name evidence="1" type="ORF">GF1_27030</name>
</gene>
<protein>
    <submittedName>
        <fullName evidence="1">MBL fold metallo-hydrolase</fullName>
    </submittedName>
</protein>
<dbReference type="KEGG" id="ddu:GF1_27030"/>
<dbReference type="RefSeq" id="WP_267927064.1">
    <property type="nucleotide sequence ID" value="NZ_AP024233.1"/>
</dbReference>
<organism evidence="1 2">
    <name type="scientific">Desulfolithobacter dissulfuricans</name>
    <dbReference type="NCBI Taxonomy" id="2795293"/>
    <lineage>
        <taxon>Bacteria</taxon>
        <taxon>Pseudomonadati</taxon>
        <taxon>Thermodesulfobacteriota</taxon>
        <taxon>Desulfobulbia</taxon>
        <taxon>Desulfobulbales</taxon>
        <taxon>Desulfobulbaceae</taxon>
        <taxon>Desulfolithobacter</taxon>
    </lineage>
</organism>
<evidence type="ECO:0000313" key="2">
    <source>
        <dbReference type="Proteomes" id="UP001063350"/>
    </source>
</evidence>
<keyword evidence="2" id="KW-1185">Reference proteome</keyword>
<name>A0A915U6L5_9BACT</name>
<dbReference type="Gene3D" id="3.60.15.10">
    <property type="entry name" value="Ribonuclease Z/Hydroxyacylglutathione hydrolase-like"/>
    <property type="match status" value="1"/>
</dbReference>
<proteinExistence type="predicted"/>
<sequence length="307" mass="34492">MIQVRFWGVRGSIPCPGPTTMKYGGNTACIELRFPEVGRHIIIDAGSGIRELANHMLAHDLPKGPISTEIYLSHTHWDHIMGFPFFIPNYIPGTRIKVFGPVTYEDDPLEEVVGGQMKYRYFPVNMGELAADISYTRLKEDPHIDLGDGIILATTIINHPITALGYRFSFRGSVFCTAYDTEPFRNLFVTDPDDPSYDELMAHEGEEAAREQNRVMENFFAGADLLVHDAQYTQEEYENGKVGWGHSSIEHAIGAASRAGVKRLALFHHDPERTDTQLDGMAEIYCQNPSCGDMEIFFAREGMVLEI</sequence>
<dbReference type="Proteomes" id="UP001063350">
    <property type="component" value="Chromosome"/>
</dbReference>
<dbReference type="SUPFAM" id="SSF56281">
    <property type="entry name" value="Metallo-hydrolase/oxidoreductase"/>
    <property type="match status" value="1"/>
</dbReference>
<dbReference type="AlphaFoldDB" id="A0A915U6L5"/>
<dbReference type="InterPro" id="IPR036866">
    <property type="entry name" value="RibonucZ/Hydroxyglut_hydro"/>
</dbReference>
<dbReference type="EMBL" id="AP024233">
    <property type="protein sequence ID" value="BCO10327.1"/>
    <property type="molecule type" value="Genomic_DNA"/>
</dbReference>
<evidence type="ECO:0000313" key="1">
    <source>
        <dbReference type="EMBL" id="BCO10327.1"/>
    </source>
</evidence>
<dbReference type="PANTHER" id="PTHR42663:SF4">
    <property type="entry name" value="SLL1036 PROTEIN"/>
    <property type="match status" value="1"/>
</dbReference>
<reference evidence="1" key="1">
    <citation type="submission" date="2020-12" db="EMBL/GenBank/DDBJ databases">
        <title>Desulfobium dissulfuricans gen. nov., sp. nov., a novel mesophilic, sulfate-reducing bacterium isolated from a deep-sea hydrothermal vent.</title>
        <authorList>
            <person name="Hashimoto Y."/>
            <person name="Tame A."/>
            <person name="Sawayama S."/>
            <person name="Miyazaki J."/>
            <person name="Takai K."/>
            <person name="Nakagawa S."/>
        </authorList>
    </citation>
    <scope>NUCLEOTIDE SEQUENCE</scope>
    <source>
        <strain evidence="1">GF1</strain>
    </source>
</reference>
<dbReference type="CDD" id="cd07715">
    <property type="entry name" value="TaR3-like_MBL-fold"/>
    <property type="match status" value="1"/>
</dbReference>